<evidence type="ECO:0000313" key="9">
    <source>
        <dbReference type="EMBL" id="NDY58307.1"/>
    </source>
</evidence>
<evidence type="ECO:0000256" key="4">
    <source>
        <dbReference type="PROSITE-ProRule" id="PRU00169"/>
    </source>
</evidence>
<dbReference type="NCBIfam" id="TIGR00229">
    <property type="entry name" value="sensory_box"/>
    <property type="match status" value="1"/>
</dbReference>
<dbReference type="InterPro" id="IPR000014">
    <property type="entry name" value="PAS"/>
</dbReference>
<evidence type="ECO:0000313" key="10">
    <source>
        <dbReference type="Proteomes" id="UP000469724"/>
    </source>
</evidence>
<evidence type="ECO:0000259" key="7">
    <source>
        <dbReference type="PROSITE" id="PS50110"/>
    </source>
</evidence>
<dbReference type="InterPro" id="IPR013656">
    <property type="entry name" value="PAS_4"/>
</dbReference>
<dbReference type="InterPro" id="IPR000700">
    <property type="entry name" value="PAS-assoc_C"/>
</dbReference>
<dbReference type="Pfam" id="PF00512">
    <property type="entry name" value="HisKA"/>
    <property type="match status" value="1"/>
</dbReference>
<dbReference type="AlphaFoldDB" id="A0A7K3NQE5"/>
<dbReference type="SUPFAM" id="SSF55874">
    <property type="entry name" value="ATPase domain of HSP90 chaperone/DNA topoisomerase II/histidine kinase"/>
    <property type="match status" value="1"/>
</dbReference>
<accession>A0A7K3NQE5</accession>
<dbReference type="Proteomes" id="UP000469724">
    <property type="component" value="Unassembled WGS sequence"/>
</dbReference>
<keyword evidence="3 4" id="KW-0597">Phosphoprotein</keyword>
<gene>
    <name evidence="9" type="ORF">G3N56_16360</name>
</gene>
<evidence type="ECO:0000259" key="8">
    <source>
        <dbReference type="PROSITE" id="PS50113"/>
    </source>
</evidence>
<protein>
    <recommendedName>
        <fullName evidence="2">histidine kinase</fullName>
        <ecNumber evidence="2">2.7.13.3</ecNumber>
    </recommendedName>
</protein>
<feature type="modified residue" description="4-aspartylphosphate" evidence="4">
    <location>
        <position position="823"/>
    </location>
</feature>
<feature type="transmembrane region" description="Helical" evidence="5">
    <location>
        <begin position="342"/>
        <end position="362"/>
    </location>
</feature>
<dbReference type="PANTHER" id="PTHR43065:SF42">
    <property type="entry name" value="TWO-COMPONENT SENSOR PPRA"/>
    <property type="match status" value="1"/>
</dbReference>
<name>A0A7K3NQE5_9BACT</name>
<dbReference type="SMART" id="SM00387">
    <property type="entry name" value="HATPase_c"/>
    <property type="match status" value="1"/>
</dbReference>
<dbReference type="InterPro" id="IPR003594">
    <property type="entry name" value="HATPase_dom"/>
</dbReference>
<comment type="catalytic activity">
    <reaction evidence="1">
        <text>ATP + protein L-histidine = ADP + protein N-phospho-L-histidine.</text>
        <dbReference type="EC" id="2.7.13.3"/>
    </reaction>
</comment>
<dbReference type="PRINTS" id="PR00344">
    <property type="entry name" value="BCTRLSENSOR"/>
</dbReference>
<dbReference type="SMART" id="SM00448">
    <property type="entry name" value="REC"/>
    <property type="match status" value="1"/>
</dbReference>
<dbReference type="PROSITE" id="PS50113">
    <property type="entry name" value="PAC"/>
    <property type="match status" value="1"/>
</dbReference>
<dbReference type="CDD" id="cd00130">
    <property type="entry name" value="PAS"/>
    <property type="match status" value="1"/>
</dbReference>
<feature type="domain" description="PAC" evidence="8">
    <location>
        <begin position="454"/>
        <end position="506"/>
    </location>
</feature>
<reference evidence="9 10" key="1">
    <citation type="submission" date="2020-02" db="EMBL/GenBank/DDBJ databases">
        <title>Comparative genomics of sulfur disproportionating microorganisms.</title>
        <authorList>
            <person name="Ward L.M."/>
            <person name="Bertran E."/>
            <person name="Johnston D.T."/>
        </authorList>
    </citation>
    <scope>NUCLEOTIDE SEQUENCE [LARGE SCALE GENOMIC DNA]</scope>
    <source>
        <strain evidence="9 10">DSM 3696</strain>
    </source>
</reference>
<feature type="domain" description="Histidine kinase" evidence="6">
    <location>
        <begin position="519"/>
        <end position="748"/>
    </location>
</feature>
<dbReference type="Gene3D" id="1.10.287.130">
    <property type="match status" value="1"/>
</dbReference>
<dbReference type="GO" id="GO:0000155">
    <property type="term" value="F:phosphorelay sensor kinase activity"/>
    <property type="evidence" value="ECO:0007669"/>
    <property type="project" value="InterPro"/>
</dbReference>
<dbReference type="SUPFAM" id="SSF55785">
    <property type="entry name" value="PYP-like sensor domain (PAS domain)"/>
    <property type="match status" value="1"/>
</dbReference>
<dbReference type="InterPro" id="IPR005467">
    <property type="entry name" value="His_kinase_dom"/>
</dbReference>
<dbReference type="EMBL" id="JAAGRQ010000091">
    <property type="protein sequence ID" value="NDY58307.1"/>
    <property type="molecule type" value="Genomic_DNA"/>
</dbReference>
<dbReference type="PROSITE" id="PS50110">
    <property type="entry name" value="RESPONSE_REGULATORY"/>
    <property type="match status" value="1"/>
</dbReference>
<keyword evidence="5" id="KW-1133">Transmembrane helix</keyword>
<comment type="caution">
    <text evidence="9">The sequence shown here is derived from an EMBL/GenBank/DDBJ whole genome shotgun (WGS) entry which is preliminary data.</text>
</comment>
<dbReference type="SUPFAM" id="SSF52172">
    <property type="entry name" value="CheY-like"/>
    <property type="match status" value="1"/>
</dbReference>
<feature type="domain" description="Response regulatory" evidence="7">
    <location>
        <begin position="767"/>
        <end position="887"/>
    </location>
</feature>
<keyword evidence="5" id="KW-0472">Membrane</keyword>
<evidence type="ECO:0000256" key="5">
    <source>
        <dbReference type="SAM" id="Phobius"/>
    </source>
</evidence>
<evidence type="ECO:0000256" key="2">
    <source>
        <dbReference type="ARBA" id="ARBA00012438"/>
    </source>
</evidence>
<dbReference type="PANTHER" id="PTHR43065">
    <property type="entry name" value="SENSOR HISTIDINE KINASE"/>
    <property type="match status" value="1"/>
</dbReference>
<dbReference type="Pfam" id="PF00072">
    <property type="entry name" value="Response_reg"/>
    <property type="match status" value="1"/>
</dbReference>
<dbReference type="Gene3D" id="3.40.50.2300">
    <property type="match status" value="3"/>
</dbReference>
<dbReference type="Pfam" id="PF02518">
    <property type="entry name" value="HATPase_c"/>
    <property type="match status" value="1"/>
</dbReference>
<dbReference type="InterPro" id="IPR004358">
    <property type="entry name" value="Sig_transdc_His_kin-like_C"/>
</dbReference>
<evidence type="ECO:0000256" key="3">
    <source>
        <dbReference type="ARBA" id="ARBA00022553"/>
    </source>
</evidence>
<organism evidence="9 10">
    <name type="scientific">Desulfolutivibrio sulfodismutans</name>
    <dbReference type="NCBI Taxonomy" id="63561"/>
    <lineage>
        <taxon>Bacteria</taxon>
        <taxon>Pseudomonadati</taxon>
        <taxon>Thermodesulfobacteriota</taxon>
        <taxon>Desulfovibrionia</taxon>
        <taxon>Desulfovibrionales</taxon>
        <taxon>Desulfovibrionaceae</taxon>
        <taxon>Desulfolutivibrio</taxon>
    </lineage>
</organism>
<dbReference type="InterPro" id="IPR035965">
    <property type="entry name" value="PAS-like_dom_sf"/>
</dbReference>
<proteinExistence type="predicted"/>
<dbReference type="InterPro" id="IPR001789">
    <property type="entry name" value="Sig_transdc_resp-reg_receiver"/>
</dbReference>
<dbReference type="InterPro" id="IPR011006">
    <property type="entry name" value="CheY-like_superfamily"/>
</dbReference>
<keyword evidence="5" id="KW-0812">Transmembrane</keyword>
<evidence type="ECO:0000256" key="1">
    <source>
        <dbReference type="ARBA" id="ARBA00000085"/>
    </source>
</evidence>
<dbReference type="Gene3D" id="3.30.565.10">
    <property type="entry name" value="Histidine kinase-like ATPase, C-terminal domain"/>
    <property type="match status" value="1"/>
</dbReference>
<dbReference type="EC" id="2.7.13.3" evidence="2"/>
<sequence length="898" mass="97944">MAASETAPPSPVAATAVGPQAPRAAKKNVLYLNSYQPGYKWSDEIFEGIREVLANQTDPLVDLQVEYMDSKKYSGPILRQGLFDLYKYKFRDTSFSVVMVSDNYAFEFARQYAAELFPGAPIVFCGVNDLRPDMMAGRTDMTGVEERFDLKGTLDLALTQNPGKKRLIVIGDRSVTGIAIANQVRAQLPPYHDRLEWEFWDSYQLGEILGLVERVPADAMIFFIPFYQAIGDRFYSAEEVVAEIGEHSDAPIYTCWDFLVGSGTVGGRVLKGREHGRLAASMALRILEGTPVADIPVVAQVGDLYLFDYNGLKRFHIPESDLPLGSEILNKPYYFFRINPQIFWIIVVALVILAATLVFLVINISRRRSVEEKIRAQLSFLTLLLDNIPQLVFWKDRDQRYQGANKAFAAFFGLSDPAVVVGKTNPEVLPGWWDHAGMAEEADREVMRSEAPRRRMRLAFPRGDGEQAWLELNKAPLRDRKGQVVGTLSTAEDVTDKERLEAQLRQSQKMEAVGTLAGGLAHDFNNILTTIINSTEMALLDLAPDSQAAADLRRVLTASKRGGGIVRQILTFSRPSRENFRDADIAGAIMEATGLLAASLPGHIRLETDIQVVQAVCRADPNQIHQVVMNLCTNAYQALRGHLGAGGRGGVIRVVLCSTRLPAEEALLLDLPEGRYLRLTVADDGPGISPEIIDNIFDPFFTTRKDDGGTGLGLAVVQGIVRNHNGRVAVLSAPGRGASFSVYLPCGGDGDAALDGDDPAALRGAERVLFVEDDASLLETVPRVLAAFGYRVTAAPGAKEALAVLAKSGGDENAPGFDVVVTDFDMPGASGFELAQALLREAPGVPVVVVSGRFRDVRGADRPENVREIVLKPYDGAALHAAIRRALGEGGGATCRTF</sequence>
<dbReference type="SUPFAM" id="SSF47384">
    <property type="entry name" value="Homodimeric domain of signal transducing histidine kinase"/>
    <property type="match status" value="1"/>
</dbReference>
<dbReference type="PROSITE" id="PS50109">
    <property type="entry name" value="HIS_KIN"/>
    <property type="match status" value="1"/>
</dbReference>
<dbReference type="InterPro" id="IPR036890">
    <property type="entry name" value="HATPase_C_sf"/>
</dbReference>
<dbReference type="Pfam" id="PF08448">
    <property type="entry name" value="PAS_4"/>
    <property type="match status" value="1"/>
</dbReference>
<keyword evidence="10" id="KW-1185">Reference proteome</keyword>
<feature type="transmembrane region" description="Helical" evidence="5">
    <location>
        <begin position="374"/>
        <end position="394"/>
    </location>
</feature>
<dbReference type="SMART" id="SM00388">
    <property type="entry name" value="HisKA"/>
    <property type="match status" value="1"/>
</dbReference>
<dbReference type="InterPro" id="IPR036097">
    <property type="entry name" value="HisK_dim/P_sf"/>
</dbReference>
<dbReference type="Gene3D" id="3.30.450.20">
    <property type="entry name" value="PAS domain"/>
    <property type="match status" value="1"/>
</dbReference>
<dbReference type="InterPro" id="IPR003661">
    <property type="entry name" value="HisK_dim/P_dom"/>
</dbReference>
<evidence type="ECO:0000259" key="6">
    <source>
        <dbReference type="PROSITE" id="PS50109"/>
    </source>
</evidence>